<dbReference type="Pfam" id="PF18583">
    <property type="entry name" value="Arnt_C"/>
    <property type="match status" value="1"/>
</dbReference>
<keyword evidence="4 11" id="KW-0808">Transferase</keyword>
<feature type="transmembrane region" description="Helical" evidence="8">
    <location>
        <begin position="259"/>
        <end position="278"/>
    </location>
</feature>
<feature type="transmembrane region" description="Helical" evidence="8">
    <location>
        <begin position="348"/>
        <end position="370"/>
    </location>
</feature>
<dbReference type="AlphaFoldDB" id="A0A848BQQ7"/>
<dbReference type="RefSeq" id="WP_059076150.1">
    <property type="nucleotide sequence ID" value="NZ_JABAFG010000001.1"/>
</dbReference>
<evidence type="ECO:0000256" key="1">
    <source>
        <dbReference type="ARBA" id="ARBA00004651"/>
    </source>
</evidence>
<gene>
    <name evidence="11" type="ORF">HF872_00905</name>
</gene>
<reference evidence="11 12" key="1">
    <citation type="submission" date="2020-04" db="EMBL/GenBank/DDBJ databases">
        <authorList>
            <person name="Hitch T.C.A."/>
            <person name="Wylensek D."/>
            <person name="Clavel T."/>
        </authorList>
    </citation>
    <scope>NUCLEOTIDE SEQUENCE [LARGE SCALE GENOMIC DNA]</scope>
    <source>
        <strain evidence="11 12">Oil-RF-744-FAT-WT-6-1</strain>
    </source>
</reference>
<dbReference type="Proteomes" id="UP000591071">
    <property type="component" value="Unassembled WGS sequence"/>
</dbReference>
<dbReference type="Pfam" id="PF13231">
    <property type="entry name" value="PMT_2"/>
    <property type="match status" value="1"/>
</dbReference>
<dbReference type="PANTHER" id="PTHR33908:SF3">
    <property type="entry name" value="UNDECAPRENYL PHOSPHATE-ALPHA-4-AMINO-4-DEOXY-L-ARABINOSE ARABINOSYL TRANSFERASE"/>
    <property type="match status" value="1"/>
</dbReference>
<keyword evidence="6 8" id="KW-1133">Transmembrane helix</keyword>
<evidence type="ECO:0000256" key="5">
    <source>
        <dbReference type="ARBA" id="ARBA00022692"/>
    </source>
</evidence>
<feature type="transmembrane region" description="Helical" evidence="8">
    <location>
        <begin position="12"/>
        <end position="34"/>
    </location>
</feature>
<organism evidence="11 12">
    <name type="scientific">Megasphaera hexanoica</name>
    <dbReference type="NCBI Taxonomy" id="1675036"/>
    <lineage>
        <taxon>Bacteria</taxon>
        <taxon>Bacillati</taxon>
        <taxon>Bacillota</taxon>
        <taxon>Negativicutes</taxon>
        <taxon>Veillonellales</taxon>
        <taxon>Veillonellaceae</taxon>
        <taxon>Megasphaera</taxon>
    </lineage>
</organism>
<accession>A0A848BQQ7</accession>
<dbReference type="GO" id="GO:0010041">
    <property type="term" value="P:response to iron(III) ion"/>
    <property type="evidence" value="ECO:0007669"/>
    <property type="project" value="TreeGrafter"/>
</dbReference>
<dbReference type="EMBL" id="JABAFG010000001">
    <property type="protein sequence ID" value="NME27188.1"/>
    <property type="molecule type" value="Genomic_DNA"/>
</dbReference>
<keyword evidence="5 8" id="KW-0812">Transmembrane</keyword>
<keyword evidence="2" id="KW-1003">Cell membrane</keyword>
<evidence type="ECO:0000256" key="4">
    <source>
        <dbReference type="ARBA" id="ARBA00022679"/>
    </source>
</evidence>
<feature type="transmembrane region" description="Helical" evidence="8">
    <location>
        <begin position="322"/>
        <end position="339"/>
    </location>
</feature>
<dbReference type="InterPro" id="IPR050297">
    <property type="entry name" value="LipidA_mod_glycosyltrf_83"/>
</dbReference>
<evidence type="ECO:0000256" key="8">
    <source>
        <dbReference type="SAM" id="Phobius"/>
    </source>
</evidence>
<evidence type="ECO:0000256" key="2">
    <source>
        <dbReference type="ARBA" id="ARBA00022475"/>
    </source>
</evidence>
<comment type="subcellular location">
    <subcellularLocation>
        <location evidence="1">Cell membrane</location>
        <topology evidence="1">Multi-pass membrane protein</topology>
    </subcellularLocation>
</comment>
<dbReference type="GO" id="GO:0005886">
    <property type="term" value="C:plasma membrane"/>
    <property type="evidence" value="ECO:0007669"/>
    <property type="project" value="UniProtKB-SubCell"/>
</dbReference>
<evidence type="ECO:0000256" key="6">
    <source>
        <dbReference type="ARBA" id="ARBA00022989"/>
    </source>
</evidence>
<keyword evidence="3" id="KW-0328">Glycosyltransferase</keyword>
<evidence type="ECO:0000259" key="10">
    <source>
        <dbReference type="Pfam" id="PF18583"/>
    </source>
</evidence>
<evidence type="ECO:0000313" key="12">
    <source>
        <dbReference type="Proteomes" id="UP000591071"/>
    </source>
</evidence>
<proteinExistence type="predicted"/>
<comment type="caution">
    <text evidence="11">The sequence shown here is derived from an EMBL/GenBank/DDBJ whole genome shotgun (WGS) entry which is preliminary data.</text>
</comment>
<dbReference type="GO" id="GO:0016763">
    <property type="term" value="F:pentosyltransferase activity"/>
    <property type="evidence" value="ECO:0007669"/>
    <property type="project" value="TreeGrafter"/>
</dbReference>
<evidence type="ECO:0000256" key="3">
    <source>
        <dbReference type="ARBA" id="ARBA00022676"/>
    </source>
</evidence>
<feature type="transmembrane region" description="Helical" evidence="8">
    <location>
        <begin position="409"/>
        <end position="428"/>
    </location>
</feature>
<feature type="domain" description="Glycosyltransferase RgtA/B/C/D-like" evidence="9">
    <location>
        <begin position="67"/>
        <end position="226"/>
    </location>
</feature>
<evidence type="ECO:0000313" key="11">
    <source>
        <dbReference type="EMBL" id="NME27188.1"/>
    </source>
</evidence>
<keyword evidence="7 8" id="KW-0472">Membrane</keyword>
<dbReference type="InterPro" id="IPR038731">
    <property type="entry name" value="RgtA/B/C-like"/>
</dbReference>
<evidence type="ECO:0000256" key="7">
    <source>
        <dbReference type="ARBA" id="ARBA00023136"/>
    </source>
</evidence>
<feature type="transmembrane region" description="Helical" evidence="8">
    <location>
        <begin position="120"/>
        <end position="147"/>
    </location>
</feature>
<feature type="transmembrane region" description="Helical" evidence="8">
    <location>
        <begin position="208"/>
        <end position="227"/>
    </location>
</feature>
<feature type="transmembrane region" description="Helical" evidence="8">
    <location>
        <begin position="299"/>
        <end position="316"/>
    </location>
</feature>
<protein>
    <submittedName>
        <fullName evidence="11">Phospholipid carrier-dependent glycosyltransferase</fullName>
    </submittedName>
</protein>
<dbReference type="GO" id="GO:0009103">
    <property type="term" value="P:lipopolysaccharide biosynthetic process"/>
    <property type="evidence" value="ECO:0007669"/>
    <property type="project" value="UniProtKB-ARBA"/>
</dbReference>
<feature type="transmembrane region" description="Helical" evidence="8">
    <location>
        <begin position="87"/>
        <end position="108"/>
    </location>
</feature>
<sequence>MNCAIRRHQRLIFFVLLFAAVFLYLAHIGSYHLIELDEGRYHRVAMEMVLSGDYITPHFDYMPYFEKPIFQYWITALSMELFGFREFTGRVLPALSGLGNVLLAFWLARVMYNRRTGVMAAVILATSALQLIVASIGVLDMALTFFIDACLVTFYVFERTENKKYLLLFYAFMGFGMLTKGLISIVFPCGIIFWYALCTKRPRLFLKLFYLPGILLFLVIAVPWYYMVCQRNPDFFYFFFIREHFLRFATKMHERFHPWYYFVPVLLAGTMPWTGFLLTFFSKKGILRRPGTLRHRQDILFLGLWAGLIYVFYSISDSKLPTYILPCWLPLSVLLAASLERCRREKDWLCHSFFVNSVLCLLFTAGGIAYLMHTDFLTVPDFLKNGGLLIASLLAGTLAACWSYKKRRSFFAVFLILSCMAYGFGLGAHQVQGQIHDHQSAYQVSQDIKTLHPSEDTPIIMYGSFIPGLVYYLDRPVAAANFMGELEFGIHHTDRTGMYYGSKELYDVWHSSQPVIVVVQPKYLEEALSVLDGNIYQRMEEEDYTVLINRPLKEGVLP</sequence>
<feature type="transmembrane region" description="Helical" evidence="8">
    <location>
        <begin position="382"/>
        <end position="402"/>
    </location>
</feature>
<dbReference type="InterPro" id="IPR040845">
    <property type="entry name" value="Arnt_C"/>
</dbReference>
<evidence type="ECO:0000259" key="9">
    <source>
        <dbReference type="Pfam" id="PF13231"/>
    </source>
</evidence>
<feature type="transmembrane region" description="Helical" evidence="8">
    <location>
        <begin position="167"/>
        <end position="196"/>
    </location>
</feature>
<name>A0A848BQQ7_9FIRM</name>
<feature type="domain" description="Aminoarabinose transferase C-terminal" evidence="10">
    <location>
        <begin position="454"/>
        <end position="525"/>
    </location>
</feature>
<dbReference type="PANTHER" id="PTHR33908">
    <property type="entry name" value="MANNOSYLTRANSFERASE YKCB-RELATED"/>
    <property type="match status" value="1"/>
</dbReference>